<evidence type="ECO:0000313" key="9">
    <source>
        <dbReference type="EMBL" id="CAE6437736.1"/>
    </source>
</evidence>
<comment type="cofactor">
    <cofactor evidence="7">
        <name>heme</name>
        <dbReference type="ChEBI" id="CHEBI:30413"/>
    </cofactor>
</comment>
<dbReference type="AlphaFoldDB" id="A0A8H2XXN1"/>
<dbReference type="InterPro" id="IPR036396">
    <property type="entry name" value="Cyt_P450_sf"/>
</dbReference>
<comment type="caution">
    <text evidence="9">The sequence shown here is derived from an EMBL/GenBank/DDBJ whole genome shotgun (WGS) entry which is preliminary data.</text>
</comment>
<dbReference type="GO" id="GO:0005506">
    <property type="term" value="F:iron ion binding"/>
    <property type="evidence" value="ECO:0007669"/>
    <property type="project" value="InterPro"/>
</dbReference>
<dbReference type="EMBL" id="CAJMWS010000360">
    <property type="protein sequence ID" value="CAE6437736.1"/>
    <property type="molecule type" value="Genomic_DNA"/>
</dbReference>
<comment type="similarity">
    <text evidence="1 8">Belongs to the cytochrome P450 family.</text>
</comment>
<keyword evidence="2 7" id="KW-0349">Heme</keyword>
<keyword evidence="6 8" id="KW-0503">Monooxygenase</keyword>
<keyword evidence="3 7" id="KW-0479">Metal-binding</keyword>
<keyword evidence="5 7" id="KW-0408">Iron</keyword>
<dbReference type="PANTHER" id="PTHR24291">
    <property type="entry name" value="CYTOCHROME P450 FAMILY 4"/>
    <property type="match status" value="1"/>
</dbReference>
<sequence>MDCLIEVAGMHDGICQILLGRHPLIIVSDIKETERVLLKSKATVLSKRVNQAFDFVMPEGQISIPANEVWKKHRRLAGPSMSKRYLERMLSRINASATNLVKFWNAKMDITGSCAFEASLDIHLAAVDNTINLTMGFPLGSIELAHASLPTEPIQSDGIAHIPRPNTPPLYEAISTLVTSVGEAVTSPFPWLHGRLVKYISPSWRKGHRLLCSFLNSKISEAREQESLVGEQGNGLATDADCIVDMIVQHEAREAAEALGEAGIRDELISFIFSGGQDTTSAVLRWLVKYLTNDAEIQRRLHNEVCTVFAKDIDEDAPLDFNLLNDSDQVPLLEAVIAETLRCAGVGSQVLRERTQLMFAMALMSRDKSEWGPDADEWRPTRWLTSKGVFDRSAGPSFPFGMGQRSCFGQRLGVLQLKTFATILSQNFFFKPVPAEVSGLEAFETLTKQPKHCYVSLERWEQREIS</sequence>
<evidence type="ECO:0000256" key="6">
    <source>
        <dbReference type="ARBA" id="ARBA00023033"/>
    </source>
</evidence>
<accession>A0A8H2XXN1</accession>
<dbReference type="Proteomes" id="UP000663846">
    <property type="component" value="Unassembled WGS sequence"/>
</dbReference>
<dbReference type="Gene3D" id="1.10.630.10">
    <property type="entry name" value="Cytochrome P450"/>
    <property type="match status" value="1"/>
</dbReference>
<dbReference type="InterPro" id="IPR050196">
    <property type="entry name" value="Cytochrome_P450_Monoox"/>
</dbReference>
<evidence type="ECO:0000256" key="5">
    <source>
        <dbReference type="ARBA" id="ARBA00023004"/>
    </source>
</evidence>
<protein>
    <submittedName>
        <fullName evidence="9">Uncharacterized protein</fullName>
    </submittedName>
</protein>
<dbReference type="PANTHER" id="PTHR24291:SF50">
    <property type="entry name" value="BIFUNCTIONAL ALBAFLAVENONE MONOOXYGENASE_TERPENE SYNTHASE"/>
    <property type="match status" value="1"/>
</dbReference>
<gene>
    <name evidence="9" type="ORF">RDB_LOCUS123474</name>
</gene>
<dbReference type="GO" id="GO:0016705">
    <property type="term" value="F:oxidoreductase activity, acting on paired donors, with incorporation or reduction of molecular oxygen"/>
    <property type="evidence" value="ECO:0007669"/>
    <property type="project" value="InterPro"/>
</dbReference>
<evidence type="ECO:0000313" key="10">
    <source>
        <dbReference type="Proteomes" id="UP000663846"/>
    </source>
</evidence>
<dbReference type="GO" id="GO:0020037">
    <property type="term" value="F:heme binding"/>
    <property type="evidence" value="ECO:0007669"/>
    <property type="project" value="InterPro"/>
</dbReference>
<feature type="binding site" description="axial binding residue" evidence="7">
    <location>
        <position position="407"/>
    </location>
    <ligand>
        <name>heme</name>
        <dbReference type="ChEBI" id="CHEBI:30413"/>
    </ligand>
    <ligandPart>
        <name>Fe</name>
        <dbReference type="ChEBI" id="CHEBI:18248"/>
    </ligandPart>
</feature>
<evidence type="ECO:0000256" key="8">
    <source>
        <dbReference type="RuleBase" id="RU000461"/>
    </source>
</evidence>
<evidence type="ECO:0000256" key="1">
    <source>
        <dbReference type="ARBA" id="ARBA00010617"/>
    </source>
</evidence>
<dbReference type="InterPro" id="IPR001128">
    <property type="entry name" value="Cyt_P450"/>
</dbReference>
<dbReference type="PRINTS" id="PR00463">
    <property type="entry name" value="EP450I"/>
</dbReference>
<evidence type="ECO:0000256" key="3">
    <source>
        <dbReference type="ARBA" id="ARBA00022723"/>
    </source>
</evidence>
<evidence type="ECO:0000256" key="4">
    <source>
        <dbReference type="ARBA" id="ARBA00023002"/>
    </source>
</evidence>
<dbReference type="GO" id="GO:0004497">
    <property type="term" value="F:monooxygenase activity"/>
    <property type="evidence" value="ECO:0007669"/>
    <property type="project" value="UniProtKB-KW"/>
</dbReference>
<dbReference type="PROSITE" id="PS00086">
    <property type="entry name" value="CYTOCHROME_P450"/>
    <property type="match status" value="1"/>
</dbReference>
<dbReference type="InterPro" id="IPR002401">
    <property type="entry name" value="Cyt_P450_E_grp-I"/>
</dbReference>
<name>A0A8H2XXN1_9AGAM</name>
<organism evidence="9 10">
    <name type="scientific">Rhizoctonia solani</name>
    <dbReference type="NCBI Taxonomy" id="456999"/>
    <lineage>
        <taxon>Eukaryota</taxon>
        <taxon>Fungi</taxon>
        <taxon>Dikarya</taxon>
        <taxon>Basidiomycota</taxon>
        <taxon>Agaricomycotina</taxon>
        <taxon>Agaricomycetes</taxon>
        <taxon>Cantharellales</taxon>
        <taxon>Ceratobasidiaceae</taxon>
        <taxon>Rhizoctonia</taxon>
    </lineage>
</organism>
<dbReference type="PRINTS" id="PR00385">
    <property type="entry name" value="P450"/>
</dbReference>
<evidence type="ECO:0000256" key="2">
    <source>
        <dbReference type="ARBA" id="ARBA00022617"/>
    </source>
</evidence>
<evidence type="ECO:0000256" key="7">
    <source>
        <dbReference type="PIRSR" id="PIRSR602401-1"/>
    </source>
</evidence>
<dbReference type="Pfam" id="PF00067">
    <property type="entry name" value="p450"/>
    <property type="match status" value="1"/>
</dbReference>
<proteinExistence type="inferred from homology"/>
<keyword evidence="4 8" id="KW-0560">Oxidoreductase</keyword>
<dbReference type="SUPFAM" id="SSF48264">
    <property type="entry name" value="Cytochrome P450"/>
    <property type="match status" value="1"/>
</dbReference>
<dbReference type="InterPro" id="IPR017972">
    <property type="entry name" value="Cyt_P450_CS"/>
</dbReference>
<reference evidence="9" key="1">
    <citation type="submission" date="2021-01" db="EMBL/GenBank/DDBJ databases">
        <authorList>
            <person name="Kaushik A."/>
        </authorList>
    </citation>
    <scope>NUCLEOTIDE SEQUENCE</scope>
    <source>
        <strain evidence="9">AG1-1C</strain>
    </source>
</reference>